<evidence type="ECO:0000256" key="2">
    <source>
        <dbReference type="ARBA" id="ARBA00023002"/>
    </source>
</evidence>
<dbReference type="Gene3D" id="3.40.50.720">
    <property type="entry name" value="NAD(P)-binding Rossmann-like Domain"/>
    <property type="match status" value="1"/>
</dbReference>
<dbReference type="FunCoup" id="E3J8Z7">
    <property type="interactions" value="76"/>
</dbReference>
<dbReference type="GO" id="GO:0032787">
    <property type="term" value="P:monocarboxylic acid metabolic process"/>
    <property type="evidence" value="ECO:0007669"/>
    <property type="project" value="UniProtKB-ARBA"/>
</dbReference>
<dbReference type="KEGG" id="fri:FraEuI1c_2850"/>
<sequence precursor="true">MRLKGRPVLVIGGGSGIGRACARACAAEGASVMVADLEEAAARDAVTEFQGAGGTASSVVTDVTDERSVARAVAATVEEFGGLDTLITSAGGRVSDWKKSVELYLTGTYYACKHAIPELERAGRGVIINISSVAGVTGSLIGGIEQTGYPSAKHGVIGMTKTLALAHAKQGIRVNAICPGYVRTRVTESMHGAEDGGAALLEQLRVPMGRWGEPDEIGRVAAFLASDDASFITGQAIVVDGGLTAR</sequence>
<dbReference type="Pfam" id="PF13561">
    <property type="entry name" value="adh_short_C2"/>
    <property type="match status" value="1"/>
</dbReference>
<dbReference type="InterPro" id="IPR036291">
    <property type="entry name" value="NAD(P)-bd_dom_sf"/>
</dbReference>
<dbReference type="InterPro" id="IPR002347">
    <property type="entry name" value="SDR_fam"/>
</dbReference>
<accession>E3J8Z7</accession>
<dbReference type="RefSeq" id="WP_013423994.1">
    <property type="nucleotide sequence ID" value="NC_014666.1"/>
</dbReference>
<evidence type="ECO:0000313" key="3">
    <source>
        <dbReference type="EMBL" id="ADP80876.1"/>
    </source>
</evidence>
<comment type="similarity">
    <text evidence="1">Belongs to the short-chain dehydrogenases/reductases (SDR) family.</text>
</comment>
<dbReference type="InParanoid" id="E3J8Z7"/>
<keyword evidence="4" id="KW-1185">Reference proteome</keyword>
<dbReference type="FunFam" id="3.40.50.720:FF:000084">
    <property type="entry name" value="Short-chain dehydrogenase reductase"/>
    <property type="match status" value="1"/>
</dbReference>
<dbReference type="PRINTS" id="PR00081">
    <property type="entry name" value="GDHRDH"/>
</dbReference>
<keyword evidence="2" id="KW-0560">Oxidoreductase</keyword>
<dbReference type="PANTHER" id="PTHR42879:SF2">
    <property type="entry name" value="3-OXOACYL-[ACYL-CARRIER-PROTEIN] REDUCTASE FABG"/>
    <property type="match status" value="1"/>
</dbReference>
<dbReference type="HOGENOM" id="CLU_010194_1_0_11"/>
<evidence type="ECO:0000313" key="4">
    <source>
        <dbReference type="Proteomes" id="UP000002484"/>
    </source>
</evidence>
<dbReference type="SUPFAM" id="SSF51735">
    <property type="entry name" value="NAD(P)-binding Rossmann-fold domains"/>
    <property type="match status" value="1"/>
</dbReference>
<dbReference type="InterPro" id="IPR020904">
    <property type="entry name" value="Sc_DH/Rdtase_CS"/>
</dbReference>
<dbReference type="PRINTS" id="PR00080">
    <property type="entry name" value="SDRFAMILY"/>
</dbReference>
<dbReference type="PROSITE" id="PS00061">
    <property type="entry name" value="ADH_SHORT"/>
    <property type="match status" value="1"/>
</dbReference>
<dbReference type="Proteomes" id="UP000002484">
    <property type="component" value="Chromosome"/>
</dbReference>
<name>E3J8Z7_PSEI1</name>
<evidence type="ECO:0000256" key="1">
    <source>
        <dbReference type="ARBA" id="ARBA00006484"/>
    </source>
</evidence>
<dbReference type="PANTHER" id="PTHR42879">
    <property type="entry name" value="3-OXOACYL-(ACYL-CARRIER-PROTEIN) REDUCTASE"/>
    <property type="match status" value="1"/>
</dbReference>
<gene>
    <name evidence="3" type="ordered locus">FraEuI1c_2850</name>
</gene>
<reference evidence="3 4" key="1">
    <citation type="submission" date="2010-10" db="EMBL/GenBank/DDBJ databases">
        <title>Complete sequence of Frankia sp. EuI1c.</title>
        <authorList>
            <consortium name="US DOE Joint Genome Institute"/>
            <person name="Lucas S."/>
            <person name="Copeland A."/>
            <person name="Lapidus A."/>
            <person name="Cheng J.-F."/>
            <person name="Bruce D."/>
            <person name="Goodwin L."/>
            <person name="Pitluck S."/>
            <person name="Chertkov O."/>
            <person name="Detter J.C."/>
            <person name="Han C."/>
            <person name="Tapia R."/>
            <person name="Land M."/>
            <person name="Hauser L."/>
            <person name="Jeffries C."/>
            <person name="Kyrpides N."/>
            <person name="Ivanova N."/>
            <person name="Mikhailova N."/>
            <person name="Beauchemin N."/>
            <person name="Sen A."/>
            <person name="Sur S.A."/>
            <person name="Gtari M."/>
            <person name="Wall L."/>
            <person name="Tisa L."/>
            <person name="Woyke T."/>
        </authorList>
    </citation>
    <scope>NUCLEOTIDE SEQUENCE [LARGE SCALE GENOMIC DNA]</scope>
    <source>
        <strain evidence="4">DSM 45817 / CECT 9037 / EuI1c</strain>
    </source>
</reference>
<proteinExistence type="inferred from homology"/>
<dbReference type="InterPro" id="IPR050259">
    <property type="entry name" value="SDR"/>
</dbReference>
<dbReference type="GO" id="GO:0016491">
    <property type="term" value="F:oxidoreductase activity"/>
    <property type="evidence" value="ECO:0007669"/>
    <property type="project" value="UniProtKB-KW"/>
</dbReference>
<dbReference type="OrthoDB" id="517007at2"/>
<protein>
    <submittedName>
        <fullName evidence="3">Short-chain dehydrogenase/reductase SDR</fullName>
    </submittedName>
</protein>
<dbReference type="AlphaFoldDB" id="E3J8Z7"/>
<dbReference type="STRING" id="298654.FraEuI1c_2850"/>
<organism evidence="3 4">
    <name type="scientific">Pseudofrankia inefficax (strain DSM 45817 / CECT 9037 / DDB 130130 / EuI1c)</name>
    <name type="common">Frankia inefficax</name>
    <dbReference type="NCBI Taxonomy" id="298654"/>
    <lineage>
        <taxon>Bacteria</taxon>
        <taxon>Bacillati</taxon>
        <taxon>Actinomycetota</taxon>
        <taxon>Actinomycetes</taxon>
        <taxon>Frankiales</taxon>
        <taxon>Frankiaceae</taxon>
        <taxon>Pseudofrankia</taxon>
    </lineage>
</organism>
<dbReference type="EMBL" id="CP002299">
    <property type="protein sequence ID" value="ADP80876.1"/>
    <property type="molecule type" value="Genomic_DNA"/>
</dbReference>
<dbReference type="eggNOG" id="COG1028">
    <property type="taxonomic scope" value="Bacteria"/>
</dbReference>